<keyword evidence="2" id="KW-0812">Transmembrane</keyword>
<name>A0A285W0I0_9MICO</name>
<feature type="region of interest" description="Disordered" evidence="1">
    <location>
        <begin position="559"/>
        <end position="580"/>
    </location>
</feature>
<feature type="region of interest" description="Disordered" evidence="1">
    <location>
        <begin position="1"/>
        <end position="94"/>
    </location>
</feature>
<dbReference type="InterPro" id="IPR046112">
    <property type="entry name" value="DUF6049"/>
</dbReference>
<keyword evidence="2" id="KW-1133">Transmembrane helix</keyword>
<feature type="compositionally biased region" description="Low complexity" evidence="1">
    <location>
        <begin position="566"/>
        <end position="580"/>
    </location>
</feature>
<accession>A0A285W0I0</accession>
<dbReference type="RefSeq" id="WP_170955555.1">
    <property type="nucleotide sequence ID" value="NZ_OBQK01000042.1"/>
</dbReference>
<evidence type="ECO:0000313" key="3">
    <source>
        <dbReference type="EMBL" id="SOC58451.1"/>
    </source>
</evidence>
<keyword evidence="2" id="KW-0472">Membrane</keyword>
<feature type="region of interest" description="Disordered" evidence="1">
    <location>
        <begin position="324"/>
        <end position="350"/>
    </location>
</feature>
<feature type="region of interest" description="Disordered" evidence="1">
    <location>
        <begin position="136"/>
        <end position="164"/>
    </location>
</feature>
<dbReference type="AlphaFoldDB" id="A0A285W0I0"/>
<feature type="transmembrane region" description="Helical" evidence="2">
    <location>
        <begin position="531"/>
        <end position="549"/>
    </location>
</feature>
<protein>
    <submittedName>
        <fullName evidence="3">Uncharacterized protein</fullName>
    </submittedName>
</protein>
<reference evidence="4" key="1">
    <citation type="submission" date="2017-08" db="EMBL/GenBank/DDBJ databases">
        <authorList>
            <person name="Varghese N."/>
            <person name="Submissions S."/>
        </authorList>
    </citation>
    <scope>NUCLEOTIDE SEQUENCE [LARGE SCALE GENOMIC DNA]</scope>
    <source>
        <strain evidence="4">USBA17B2</strain>
    </source>
</reference>
<feature type="compositionally biased region" description="Pro residues" evidence="1">
    <location>
        <begin position="63"/>
        <end position="85"/>
    </location>
</feature>
<sequence length="580" mass="58317">TEGEPTEGTTGDEEPGGGSTDGSSVTSGPDGAAVTGAGAVPTVAPPAEDADGDGGTSTASPTTPGPGSPPEDPASPTEEPTPPVPVSAEQAVRDGVGELADRLLGLDEEQLWWLPPTDPDLAALLSGAEDDATMRELLGTTPGDPSPTTGSDASDEPGGDGATDMAEGVAELLDRGRTDVAWPLLAGASAGDLERLRSAWPTTGSPLSAVVLPRESVTGSSTAPVSSAVIPLATPSGLDVVATDSRASALFAASAEEEAAHGTGAAVQHLLADTLTAYQQDPDLPRSLVIAPPRGTVITAAVLAELDDGVRDAPWLSPVAAAGSGTGAGAVPPSTLTGAGPDGGQLGEPAAYLDPGVSPLDDAALRSLATLRGHLDGLREVLVGTTAVDSWDRALTQAWSTRWRGEPDAWSESWRPVRAASSQARAALHVNPGTVNFLADQGLMRVTIVNTLPVAVQDVRVRLVSSSSILQIVDQPEPLTIGGDSRATVTFSARAVTRGETTVTAQLTAPNGTSLGDNAPVEVRVQPTGVWIYWVLGGVAGVVLALGLARSLRSTPRAVLAGTHRPGGTTSATSTSTGPA</sequence>
<feature type="compositionally biased region" description="Low complexity" evidence="1">
    <location>
        <begin position="139"/>
        <end position="152"/>
    </location>
</feature>
<feature type="compositionally biased region" description="Acidic residues" evidence="1">
    <location>
        <begin position="1"/>
        <end position="15"/>
    </location>
</feature>
<evidence type="ECO:0000313" key="4">
    <source>
        <dbReference type="Proteomes" id="UP000219688"/>
    </source>
</evidence>
<dbReference type="Pfam" id="PF19516">
    <property type="entry name" value="DUF6049"/>
    <property type="match status" value="1"/>
</dbReference>
<dbReference type="EMBL" id="OBQK01000042">
    <property type="protein sequence ID" value="SOC58451.1"/>
    <property type="molecule type" value="Genomic_DNA"/>
</dbReference>
<gene>
    <name evidence="3" type="ORF">SAMN05421879_1422</name>
</gene>
<feature type="compositionally biased region" description="Low complexity" evidence="1">
    <location>
        <begin position="21"/>
        <end position="47"/>
    </location>
</feature>
<feature type="compositionally biased region" description="Low complexity" evidence="1">
    <location>
        <begin position="324"/>
        <end position="334"/>
    </location>
</feature>
<organism evidence="3 4">
    <name type="scientific">Ornithinimicrobium cerasi</name>
    <dbReference type="NCBI Taxonomy" id="2248773"/>
    <lineage>
        <taxon>Bacteria</taxon>
        <taxon>Bacillati</taxon>
        <taxon>Actinomycetota</taxon>
        <taxon>Actinomycetes</taxon>
        <taxon>Micrococcales</taxon>
        <taxon>Ornithinimicrobiaceae</taxon>
        <taxon>Ornithinimicrobium</taxon>
    </lineage>
</organism>
<proteinExistence type="predicted"/>
<keyword evidence="4" id="KW-1185">Reference proteome</keyword>
<dbReference type="Proteomes" id="UP000219688">
    <property type="component" value="Unassembled WGS sequence"/>
</dbReference>
<evidence type="ECO:0000256" key="2">
    <source>
        <dbReference type="SAM" id="Phobius"/>
    </source>
</evidence>
<evidence type="ECO:0000256" key="1">
    <source>
        <dbReference type="SAM" id="MobiDB-lite"/>
    </source>
</evidence>
<feature type="non-terminal residue" evidence="3">
    <location>
        <position position="1"/>
    </location>
</feature>